<accession>A0AAV6YNL1</accession>
<dbReference type="Proteomes" id="UP000824782">
    <property type="component" value="Unassembled WGS sequence"/>
</dbReference>
<dbReference type="AlphaFoldDB" id="A0AAV6YNL1"/>
<protein>
    <submittedName>
        <fullName evidence="2">Uncharacterized protein</fullName>
    </submittedName>
</protein>
<organism evidence="2 3">
    <name type="scientific">Engystomops pustulosus</name>
    <name type="common">Tungara frog</name>
    <name type="synonym">Physalaemus pustulosus</name>
    <dbReference type="NCBI Taxonomy" id="76066"/>
    <lineage>
        <taxon>Eukaryota</taxon>
        <taxon>Metazoa</taxon>
        <taxon>Chordata</taxon>
        <taxon>Craniata</taxon>
        <taxon>Vertebrata</taxon>
        <taxon>Euteleostomi</taxon>
        <taxon>Amphibia</taxon>
        <taxon>Batrachia</taxon>
        <taxon>Anura</taxon>
        <taxon>Neobatrachia</taxon>
        <taxon>Hyloidea</taxon>
        <taxon>Leptodactylidae</taxon>
        <taxon>Leiuperinae</taxon>
        <taxon>Engystomops</taxon>
    </lineage>
</organism>
<keyword evidence="1" id="KW-1133">Transmembrane helix</keyword>
<proteinExistence type="predicted"/>
<keyword evidence="3" id="KW-1185">Reference proteome</keyword>
<evidence type="ECO:0000256" key="1">
    <source>
        <dbReference type="SAM" id="Phobius"/>
    </source>
</evidence>
<feature type="transmembrane region" description="Helical" evidence="1">
    <location>
        <begin position="67"/>
        <end position="88"/>
    </location>
</feature>
<evidence type="ECO:0000313" key="2">
    <source>
        <dbReference type="EMBL" id="KAG8537663.1"/>
    </source>
</evidence>
<keyword evidence="1" id="KW-0472">Membrane</keyword>
<reference evidence="2" key="1">
    <citation type="thesis" date="2020" institute="ProQuest LLC" country="789 East Eisenhower Parkway, Ann Arbor, MI, USA">
        <title>Comparative Genomics and Chromosome Evolution.</title>
        <authorList>
            <person name="Mudd A.B."/>
        </authorList>
    </citation>
    <scope>NUCLEOTIDE SEQUENCE</scope>
    <source>
        <strain evidence="2">237g6f4</strain>
        <tissue evidence="2">Blood</tissue>
    </source>
</reference>
<name>A0AAV6YNL1_ENGPU</name>
<keyword evidence="1" id="KW-0812">Transmembrane</keyword>
<dbReference type="EMBL" id="WNYA01027965">
    <property type="protein sequence ID" value="KAG8537663.1"/>
    <property type="molecule type" value="Genomic_DNA"/>
</dbReference>
<comment type="caution">
    <text evidence="2">The sequence shown here is derived from an EMBL/GenBank/DDBJ whole genome shotgun (WGS) entry which is preliminary data.</text>
</comment>
<gene>
    <name evidence="2" type="ORF">GDO81_024124</name>
</gene>
<sequence>MDLPNSGFRNHQIKSLIAWTEIVIGLSKDRRLLDHWERMDAWRPLIWVFANGTASIAEVIRPRTAMAFLIVVLGCRIRCLIAFFRAVILADDKESVMLEEFIIKPRNF</sequence>
<evidence type="ECO:0000313" key="3">
    <source>
        <dbReference type="Proteomes" id="UP000824782"/>
    </source>
</evidence>